<gene>
    <name evidence="1" type="ordered locus">MYSTI_01559</name>
</gene>
<keyword evidence="2" id="KW-1185">Reference proteome</keyword>
<accession>L7U8X4</accession>
<reference evidence="1 2" key="1">
    <citation type="journal article" date="2013" name="Genome Announc.">
        <title>Complete genome sequence of Myxococcus stipitatus strain DSM 14675, a fruiting myxobacterium.</title>
        <authorList>
            <person name="Huntley S."/>
            <person name="Kneip S."/>
            <person name="Treuner-Lange A."/>
            <person name="Sogaard-Andersen L."/>
        </authorList>
    </citation>
    <scope>NUCLEOTIDE SEQUENCE [LARGE SCALE GENOMIC DNA]</scope>
    <source>
        <strain evidence="2">DSM 14675 / JCM 12634 / Mx s8</strain>
    </source>
</reference>
<sequence>MCQRLAAVAVVHREETRCEVDASLIVGRRDQVVTREMTRRSSHWGCSTRASPTATREEPDVSWHEPMHDLLREAVARGDGEHSISALVELLRKPATTA</sequence>
<protein>
    <submittedName>
        <fullName evidence="1">Uncharacterized protein</fullName>
    </submittedName>
</protein>
<dbReference type="EMBL" id="CP004025">
    <property type="protein sequence ID" value="AGC42894.1"/>
    <property type="molecule type" value="Genomic_DNA"/>
</dbReference>
<dbReference type="HOGENOM" id="CLU_2330801_0_0_7"/>
<dbReference type="InterPro" id="IPR013328">
    <property type="entry name" value="6PGD_dom2"/>
</dbReference>
<evidence type="ECO:0000313" key="2">
    <source>
        <dbReference type="Proteomes" id="UP000011131"/>
    </source>
</evidence>
<dbReference type="Gene3D" id="1.10.1040.10">
    <property type="entry name" value="N-(1-d-carboxylethyl)-l-norvaline Dehydrogenase, domain 2"/>
    <property type="match status" value="1"/>
</dbReference>
<evidence type="ECO:0000313" key="1">
    <source>
        <dbReference type="EMBL" id="AGC42894.1"/>
    </source>
</evidence>
<dbReference type="KEGG" id="msd:MYSTI_01559"/>
<dbReference type="AlphaFoldDB" id="L7U8X4"/>
<dbReference type="Proteomes" id="UP000011131">
    <property type="component" value="Chromosome"/>
</dbReference>
<name>L7U8X4_MYXSD</name>
<organism evidence="1 2">
    <name type="scientific">Myxococcus stipitatus (strain DSM 14675 / JCM 12634 / Mx s8)</name>
    <dbReference type="NCBI Taxonomy" id="1278073"/>
    <lineage>
        <taxon>Bacteria</taxon>
        <taxon>Pseudomonadati</taxon>
        <taxon>Myxococcota</taxon>
        <taxon>Myxococcia</taxon>
        <taxon>Myxococcales</taxon>
        <taxon>Cystobacterineae</taxon>
        <taxon>Myxococcaceae</taxon>
        <taxon>Myxococcus</taxon>
    </lineage>
</organism>
<proteinExistence type="predicted"/>